<feature type="coiled-coil region" evidence="1">
    <location>
        <begin position="346"/>
        <end position="380"/>
    </location>
</feature>
<feature type="compositionally biased region" description="Polar residues" evidence="2">
    <location>
        <begin position="162"/>
        <end position="181"/>
    </location>
</feature>
<keyword evidence="4" id="KW-1185">Reference proteome</keyword>
<feature type="compositionally biased region" description="Basic and acidic residues" evidence="2">
    <location>
        <begin position="256"/>
        <end position="273"/>
    </location>
</feature>
<evidence type="ECO:0000313" key="3">
    <source>
        <dbReference type="EMBL" id="ROT63993.1"/>
    </source>
</evidence>
<feature type="compositionally biased region" description="Low complexity" evidence="2">
    <location>
        <begin position="758"/>
        <end position="769"/>
    </location>
</feature>
<gene>
    <name evidence="3" type="ORF">C7M84_018082</name>
</gene>
<feature type="compositionally biased region" description="Basic residues" evidence="2">
    <location>
        <begin position="292"/>
        <end position="301"/>
    </location>
</feature>
<feature type="compositionally biased region" description="Polar residues" evidence="2">
    <location>
        <begin position="740"/>
        <end position="757"/>
    </location>
</feature>
<evidence type="ECO:0000256" key="2">
    <source>
        <dbReference type="SAM" id="MobiDB-lite"/>
    </source>
</evidence>
<feature type="region of interest" description="Disordered" evidence="2">
    <location>
        <begin position="254"/>
        <end position="273"/>
    </location>
</feature>
<accession>A0A3R7LV77</accession>
<proteinExistence type="predicted"/>
<feature type="region of interest" description="Disordered" evidence="2">
    <location>
        <begin position="446"/>
        <end position="496"/>
    </location>
</feature>
<keyword evidence="1" id="KW-0175">Coiled coil</keyword>
<dbReference type="OrthoDB" id="6371044at2759"/>
<evidence type="ECO:0000256" key="1">
    <source>
        <dbReference type="SAM" id="Coils"/>
    </source>
</evidence>
<feature type="region of interest" description="Disordered" evidence="2">
    <location>
        <begin position="288"/>
        <end position="313"/>
    </location>
</feature>
<reference evidence="3 4" key="2">
    <citation type="submission" date="2019-01" db="EMBL/GenBank/DDBJ databases">
        <title>The decoding of complex shrimp genome reveals the adaptation for benthos swimmer, frequently molting mechanism and breeding impact on genome.</title>
        <authorList>
            <person name="Sun Y."/>
            <person name="Gao Y."/>
            <person name="Yu Y."/>
        </authorList>
    </citation>
    <scope>NUCLEOTIDE SEQUENCE [LARGE SCALE GENOMIC DNA]</scope>
    <source>
        <tissue evidence="3">Muscle</tissue>
    </source>
</reference>
<dbReference type="PANTHER" id="PTHR22089:SF2">
    <property type="entry name" value="MIRROR-IMAGE POLYDACTYLY GENE 1 PROTEIN"/>
    <property type="match status" value="1"/>
</dbReference>
<sequence>MPASLPLFIPTALPLSPTPPFPLPLEPSFGYQSPRVSTPPVPRPRKAASLSLSSTPKHPNTRHLPNAPPHTNGHDYHMSKGNRSHHQGMQRAPSLDSATHRDLPLSPITRIRGSHSDRCGFSIPPLLHLETEEDSSPPSHRRSSTRLNSGPQHGKHFKKSQQHSYSLPATPRVNGSSQHSGLNGHFPLGTSPSYSTLPYMLPSHALEHSNQENISPSSSHYITCQAGVSHLENSVFLGQPDPKLPGAIDYSSLPLPHEDSEPVPRKPDMSRHLSEPCITDSRRRCNSLTYSPKKKGMKSRGKGAIPGKENGLMDNIKESGQSEGENEEINALEVQWRFIQTLVTELNTTKATNRKLMAELHQAKMEIQVLKASLESYTETGLQPGAITEMVGQIHAAQKVRDEAMMSRIKLANEERDAALTHTRALMDKLSLSPRGMADHIAMVETNEQDLPAGGNSSCTSSPRRSDRRHRRSNDFPPSSTPSGTSYTSVPPAFTQGSELKFSGEREVATLSQLATLEEELRTLRLATTIHHTLHEGGEGGLGETNQGLSAYIQHTLVGLLSLRNMSEPIKQRYCIKFYHKLCVSRVSAEYMEGLCTQLRESETSRWQLLDQCTRLEKLVKVLRKKVNGLGVLESGVRTEGTKLTLVDLTLHGPATESPPGSGHHHLPASTSSEGEPKDSLSSLESVETASASSWRRGEVPSITSHSNTNLHSSYISQHSSSPHATLNTHLNNHTNLLHSSQTQSNHIQSGQVNSCHSSSAPASPSQQPTYLSTPPPARDEQRIRPRY</sequence>
<feature type="compositionally biased region" description="Low complexity" evidence="2">
    <location>
        <begin position="712"/>
        <end position="739"/>
    </location>
</feature>
<reference evidence="3 4" key="1">
    <citation type="submission" date="2018-04" db="EMBL/GenBank/DDBJ databases">
        <authorList>
            <person name="Zhang X."/>
            <person name="Yuan J."/>
            <person name="Li F."/>
            <person name="Xiang J."/>
        </authorList>
    </citation>
    <scope>NUCLEOTIDE SEQUENCE [LARGE SCALE GENOMIC DNA]</scope>
    <source>
        <tissue evidence="3">Muscle</tissue>
    </source>
</reference>
<dbReference type="Proteomes" id="UP000283509">
    <property type="component" value="Unassembled WGS sequence"/>
</dbReference>
<organism evidence="3 4">
    <name type="scientific">Penaeus vannamei</name>
    <name type="common">Whiteleg shrimp</name>
    <name type="synonym">Litopenaeus vannamei</name>
    <dbReference type="NCBI Taxonomy" id="6689"/>
    <lineage>
        <taxon>Eukaryota</taxon>
        <taxon>Metazoa</taxon>
        <taxon>Ecdysozoa</taxon>
        <taxon>Arthropoda</taxon>
        <taxon>Crustacea</taxon>
        <taxon>Multicrustacea</taxon>
        <taxon>Malacostraca</taxon>
        <taxon>Eumalacostraca</taxon>
        <taxon>Eucarida</taxon>
        <taxon>Decapoda</taxon>
        <taxon>Dendrobranchiata</taxon>
        <taxon>Penaeoidea</taxon>
        <taxon>Penaeidae</taxon>
        <taxon>Penaeus</taxon>
    </lineage>
</organism>
<dbReference type="InterPro" id="IPR026175">
    <property type="entry name" value="MIPOL1"/>
</dbReference>
<feature type="compositionally biased region" description="Polar residues" evidence="2">
    <location>
        <begin position="702"/>
        <end position="711"/>
    </location>
</feature>
<dbReference type="STRING" id="6689.A0A3R7LV77"/>
<dbReference type="AlphaFoldDB" id="A0A3R7LV77"/>
<feature type="compositionally biased region" description="Pro residues" evidence="2">
    <location>
        <begin position="16"/>
        <end position="25"/>
    </location>
</feature>
<feature type="compositionally biased region" description="Polar residues" evidence="2">
    <location>
        <begin position="669"/>
        <end position="694"/>
    </location>
</feature>
<feature type="region of interest" description="Disordered" evidence="2">
    <location>
        <begin position="652"/>
        <end position="788"/>
    </location>
</feature>
<evidence type="ECO:0000313" key="4">
    <source>
        <dbReference type="Proteomes" id="UP000283509"/>
    </source>
</evidence>
<name>A0A3R7LV77_PENVA</name>
<feature type="compositionally biased region" description="Basic and acidic residues" evidence="2">
    <location>
        <begin position="778"/>
        <end position="788"/>
    </location>
</feature>
<protein>
    <submittedName>
        <fullName evidence="3">Putative mirror-image polydactyly 1 protein-like</fullName>
    </submittedName>
</protein>
<feature type="compositionally biased region" description="Low complexity" evidence="2">
    <location>
        <begin position="26"/>
        <end position="36"/>
    </location>
</feature>
<comment type="caution">
    <text evidence="3">The sequence shown here is derived from an EMBL/GenBank/DDBJ whole genome shotgun (WGS) entry which is preliminary data.</text>
</comment>
<feature type="region of interest" description="Disordered" evidence="2">
    <location>
        <begin position="130"/>
        <end position="189"/>
    </location>
</feature>
<dbReference type="EMBL" id="QCYY01003346">
    <property type="protein sequence ID" value="ROT63993.1"/>
    <property type="molecule type" value="Genomic_DNA"/>
</dbReference>
<feature type="region of interest" description="Disordered" evidence="2">
    <location>
        <begin position="11"/>
        <end position="101"/>
    </location>
</feature>
<feature type="compositionally biased region" description="Low complexity" evidence="2">
    <location>
        <begin position="477"/>
        <end position="492"/>
    </location>
</feature>
<dbReference type="PANTHER" id="PTHR22089">
    <property type="entry name" value="MIRROR-IMAGE POLYDACTYLY GENE 1 PROTEIN"/>
    <property type="match status" value="1"/>
</dbReference>